<dbReference type="OrthoDB" id="8416156at2"/>
<keyword evidence="4" id="KW-0808">Transferase</keyword>
<dbReference type="SUPFAM" id="SSF53448">
    <property type="entry name" value="Nucleotide-diphospho-sugar transferases"/>
    <property type="match status" value="1"/>
</dbReference>
<dbReference type="Proteomes" id="UP000033632">
    <property type="component" value="Unassembled WGS sequence"/>
</dbReference>
<keyword evidence="9" id="KW-1185">Reference proteome</keyword>
<evidence type="ECO:0000256" key="5">
    <source>
        <dbReference type="ARBA" id="ARBA00023136"/>
    </source>
</evidence>
<evidence type="ECO:0000259" key="7">
    <source>
        <dbReference type="Pfam" id="PF00535"/>
    </source>
</evidence>
<evidence type="ECO:0000256" key="3">
    <source>
        <dbReference type="ARBA" id="ARBA00022676"/>
    </source>
</evidence>
<dbReference type="GO" id="GO:0016757">
    <property type="term" value="F:glycosyltransferase activity"/>
    <property type="evidence" value="ECO:0007669"/>
    <property type="project" value="UniProtKB-KW"/>
</dbReference>
<dbReference type="InterPro" id="IPR029044">
    <property type="entry name" value="Nucleotide-diphossugar_trans"/>
</dbReference>
<keyword evidence="3" id="KW-0328">Glycosyltransferase</keyword>
<sequence>MSETSAPVETYSRCLIVVPTLNEARHIAGLLDMLMVEAEAMGASIVVADGGSTDGTRDIAARYAQQHASVSFIDNPKRIQSAAINLAVEKFGDEAEYVVRIDAHGKYPPDYCRALVREAQELGVDSIVVPMITVGESTFQRAVATAQNSLVGTGGSAHRTGLGGRFVDHGHHALMRISAYRAVGGYDETFRFNEDAELDYRLNSAGYRIWLTAATVMTYYPRSTPSKLFKQYFGYGSGRARNILKHRMVPRVRQMLPLVILPAVALALLSFVHWSALVPLVLWCIACLALGAYATYRHFDKYGLPFSRAPLVGVAAMIMHLAWSSGFWLHVARTFTGDGKART</sequence>
<dbReference type="PANTHER" id="PTHR43646">
    <property type="entry name" value="GLYCOSYLTRANSFERASE"/>
    <property type="match status" value="1"/>
</dbReference>
<evidence type="ECO:0000313" key="9">
    <source>
        <dbReference type="Proteomes" id="UP000033632"/>
    </source>
</evidence>
<feature type="transmembrane region" description="Helical" evidence="6">
    <location>
        <begin position="280"/>
        <end position="299"/>
    </location>
</feature>
<dbReference type="PANTHER" id="PTHR43646:SF2">
    <property type="entry name" value="GLYCOSYLTRANSFERASE 2-LIKE DOMAIN-CONTAINING PROTEIN"/>
    <property type="match status" value="1"/>
</dbReference>
<evidence type="ECO:0000256" key="1">
    <source>
        <dbReference type="ARBA" id="ARBA00004236"/>
    </source>
</evidence>
<evidence type="ECO:0000256" key="6">
    <source>
        <dbReference type="SAM" id="Phobius"/>
    </source>
</evidence>
<evidence type="ECO:0000256" key="4">
    <source>
        <dbReference type="ARBA" id="ARBA00022679"/>
    </source>
</evidence>
<dbReference type="CDD" id="cd02525">
    <property type="entry name" value="Succinoglycan_BP_ExoA"/>
    <property type="match status" value="1"/>
</dbReference>
<keyword evidence="2" id="KW-1003">Cell membrane</keyword>
<dbReference type="EMBL" id="JZEX01000055">
    <property type="protein sequence ID" value="KKB12935.1"/>
    <property type="molecule type" value="Genomic_DNA"/>
</dbReference>
<organism evidence="8 9">
    <name type="scientific">Devosia geojensis</name>
    <dbReference type="NCBI Taxonomy" id="443610"/>
    <lineage>
        <taxon>Bacteria</taxon>
        <taxon>Pseudomonadati</taxon>
        <taxon>Pseudomonadota</taxon>
        <taxon>Alphaproteobacteria</taxon>
        <taxon>Hyphomicrobiales</taxon>
        <taxon>Devosiaceae</taxon>
        <taxon>Devosia</taxon>
    </lineage>
</organism>
<reference evidence="8 9" key="1">
    <citation type="submission" date="2015-03" db="EMBL/GenBank/DDBJ databases">
        <authorList>
            <person name="Hassan Y.I."/>
            <person name="Lepp D."/>
            <person name="Li X.-Z."/>
            <person name="Zhou T."/>
        </authorList>
    </citation>
    <scope>NUCLEOTIDE SEQUENCE [LARGE SCALE GENOMIC DNA]</scope>
    <source>
        <strain evidence="8 9">BD-c194</strain>
    </source>
</reference>
<dbReference type="PATRIC" id="fig|443610.3.peg.3416"/>
<dbReference type="Pfam" id="PF00535">
    <property type="entry name" value="Glycos_transf_2"/>
    <property type="match status" value="1"/>
</dbReference>
<dbReference type="RefSeq" id="WP_046107430.1">
    <property type="nucleotide sequence ID" value="NZ_JZEX01000055.1"/>
</dbReference>
<keyword evidence="6" id="KW-0812">Transmembrane</keyword>
<evidence type="ECO:0000313" key="8">
    <source>
        <dbReference type="EMBL" id="KKB12935.1"/>
    </source>
</evidence>
<evidence type="ECO:0000256" key="2">
    <source>
        <dbReference type="ARBA" id="ARBA00022475"/>
    </source>
</evidence>
<keyword evidence="5 6" id="KW-0472">Membrane</keyword>
<feature type="transmembrane region" description="Helical" evidence="6">
    <location>
        <begin position="311"/>
        <end position="331"/>
    </location>
</feature>
<feature type="domain" description="Glycosyltransferase 2-like" evidence="7">
    <location>
        <begin position="16"/>
        <end position="182"/>
    </location>
</feature>
<dbReference type="Gene3D" id="3.90.550.10">
    <property type="entry name" value="Spore Coat Polysaccharide Biosynthesis Protein SpsA, Chain A"/>
    <property type="match status" value="1"/>
</dbReference>
<dbReference type="STRING" id="443610.VE25_04635"/>
<dbReference type="GO" id="GO:0005886">
    <property type="term" value="C:plasma membrane"/>
    <property type="evidence" value="ECO:0007669"/>
    <property type="project" value="UniProtKB-SubCell"/>
</dbReference>
<proteinExistence type="predicted"/>
<feature type="transmembrane region" description="Helical" evidence="6">
    <location>
        <begin position="255"/>
        <end position="274"/>
    </location>
</feature>
<dbReference type="InterPro" id="IPR001173">
    <property type="entry name" value="Glyco_trans_2-like"/>
</dbReference>
<comment type="subcellular location">
    <subcellularLocation>
        <location evidence="1">Cell membrane</location>
    </subcellularLocation>
</comment>
<keyword evidence="6" id="KW-1133">Transmembrane helix</keyword>
<dbReference type="AlphaFoldDB" id="A0A0F5FWH7"/>
<comment type="caution">
    <text evidence="8">The sequence shown here is derived from an EMBL/GenBank/DDBJ whole genome shotgun (WGS) entry which is preliminary data.</text>
</comment>
<name>A0A0F5FWH7_9HYPH</name>
<protein>
    <submittedName>
        <fullName evidence="8">Succinoglycan biosynthesis protein exoa</fullName>
    </submittedName>
</protein>
<accession>A0A0F5FWH7</accession>
<gene>
    <name evidence="8" type="ORF">VE25_04635</name>
</gene>